<comment type="similarity">
    <text evidence="1 4">Belongs to the aldehyde dehydrogenase family.</text>
</comment>
<feature type="domain" description="Aldehyde dehydrogenase" evidence="5">
    <location>
        <begin position="14"/>
        <end position="479"/>
    </location>
</feature>
<dbReference type="AlphaFoldDB" id="A0A1Y5PKF3"/>
<evidence type="ECO:0000259" key="5">
    <source>
        <dbReference type="Pfam" id="PF00171"/>
    </source>
</evidence>
<dbReference type="InterPro" id="IPR016162">
    <property type="entry name" value="Ald_DH_N"/>
</dbReference>
<evidence type="ECO:0000313" key="6">
    <source>
        <dbReference type="EMBL" id="SBS77900.1"/>
    </source>
</evidence>
<dbReference type="GO" id="GO:0034832">
    <property type="term" value="F:geranial dehydrogenase activity"/>
    <property type="evidence" value="ECO:0007669"/>
    <property type="project" value="UniProtKB-EC"/>
</dbReference>
<dbReference type="SUPFAM" id="SSF53720">
    <property type="entry name" value="ALDH-like"/>
    <property type="match status" value="1"/>
</dbReference>
<dbReference type="PANTHER" id="PTHR42804:SF1">
    <property type="entry name" value="ALDEHYDE DEHYDROGENASE-RELATED"/>
    <property type="match status" value="1"/>
</dbReference>
<sequence length="484" mass="50319">MSTHYDTFLIGGRWTTPSSSEEIVVVSPNDERRLGSVAAGVHADIDAAVAAARAAFDAPDGWPNWPADKRAAAMETLADALDRRSEHIAQAVSMQNGMPVTIAGQLEAVFPQVLLRYYAQLACAEEFTTERPGLLGGQTTITRTPVGVVGAIVPWNFPQALSAFKYAPGLAAGCTFVIKPSPETVFDAVLFAEAVAESDIPAGVINVVPGGRETGAYLVSHPGIDKVAFTGSTQVGREIATVCGGLLRPVTLELGGKSAAIILDDADLDLSVIGEKLFAATLLNNGQTCFLGTRILAPRSRYAEVVDAVTALAASLAVGSSLDPATQIGPLVSARQRDRVESFVATARSSGARLTTGGSRPGGLDTGWFVAPTVFADVSNDAEIAREEIFGPVLTVIGYDDDEDAVRIANANAYGLGGSVWTTDPQRGLAVAKGVRSGTVGINHYLPDPTAPFGGVKASGLGRELGPEGLAAYLELKSIYQPAG</sequence>
<evidence type="ECO:0000256" key="1">
    <source>
        <dbReference type="ARBA" id="ARBA00009986"/>
    </source>
</evidence>
<reference evidence="6" key="1">
    <citation type="submission" date="2016-03" db="EMBL/GenBank/DDBJ databases">
        <authorList>
            <person name="Ploux O."/>
        </authorList>
    </citation>
    <scope>NUCLEOTIDE SEQUENCE</scope>
    <source>
        <strain evidence="6">UC10</strain>
    </source>
</reference>
<dbReference type="InterPro" id="IPR016163">
    <property type="entry name" value="Ald_DH_C"/>
</dbReference>
<evidence type="ECO:0000256" key="4">
    <source>
        <dbReference type="RuleBase" id="RU003345"/>
    </source>
</evidence>
<gene>
    <name evidence="6" type="primary">geoB</name>
    <name evidence="6" type="ORF">MHPYR_50067</name>
</gene>
<dbReference type="EMBL" id="FLQS01000045">
    <property type="protein sequence ID" value="SBS77900.1"/>
    <property type="molecule type" value="Genomic_DNA"/>
</dbReference>
<name>A0A1Y5PKF3_9MYCO</name>
<dbReference type="InterPro" id="IPR015590">
    <property type="entry name" value="Aldehyde_DH_dom"/>
</dbReference>
<dbReference type="EC" id="1.2.1.86" evidence="6"/>
<dbReference type="Gene3D" id="3.40.605.10">
    <property type="entry name" value="Aldehyde Dehydrogenase, Chain A, domain 1"/>
    <property type="match status" value="1"/>
</dbReference>
<protein>
    <submittedName>
        <fullName evidence="6">Geranial dehydrogenase</fullName>
        <ecNumber evidence="6">1.2.1.86</ecNumber>
    </submittedName>
</protein>
<dbReference type="PROSITE" id="PS00687">
    <property type="entry name" value="ALDEHYDE_DEHYDR_GLU"/>
    <property type="match status" value="1"/>
</dbReference>
<feature type="active site" evidence="3">
    <location>
        <position position="253"/>
    </location>
</feature>
<dbReference type="InterPro" id="IPR029510">
    <property type="entry name" value="Ald_DH_CS_GLU"/>
</dbReference>
<dbReference type="CDD" id="cd07139">
    <property type="entry name" value="ALDH_AldA-Rv0768"/>
    <property type="match status" value="1"/>
</dbReference>
<dbReference type="Pfam" id="PF00171">
    <property type="entry name" value="Aldedh"/>
    <property type="match status" value="1"/>
</dbReference>
<proteinExistence type="inferred from homology"/>
<dbReference type="PANTHER" id="PTHR42804">
    <property type="entry name" value="ALDEHYDE DEHYDROGENASE"/>
    <property type="match status" value="1"/>
</dbReference>
<dbReference type="InterPro" id="IPR016161">
    <property type="entry name" value="Ald_DH/histidinol_DH"/>
</dbReference>
<accession>A0A1Y5PKF3</accession>
<keyword evidence="2 4" id="KW-0560">Oxidoreductase</keyword>
<dbReference type="FunFam" id="3.40.605.10:FF:000007">
    <property type="entry name" value="NAD/NADP-dependent betaine aldehyde dehydrogenase"/>
    <property type="match status" value="1"/>
</dbReference>
<dbReference type="Gene3D" id="3.40.309.10">
    <property type="entry name" value="Aldehyde Dehydrogenase, Chain A, domain 2"/>
    <property type="match status" value="1"/>
</dbReference>
<organism evidence="6">
    <name type="scientific">uncultured Mycobacterium sp</name>
    <dbReference type="NCBI Taxonomy" id="171292"/>
    <lineage>
        <taxon>Bacteria</taxon>
        <taxon>Bacillati</taxon>
        <taxon>Actinomycetota</taxon>
        <taxon>Actinomycetes</taxon>
        <taxon>Mycobacteriales</taxon>
        <taxon>Mycobacteriaceae</taxon>
        <taxon>Mycobacterium</taxon>
        <taxon>environmental samples</taxon>
    </lineage>
</organism>
<evidence type="ECO:0000256" key="2">
    <source>
        <dbReference type="ARBA" id="ARBA00023002"/>
    </source>
</evidence>
<evidence type="ECO:0000256" key="3">
    <source>
        <dbReference type="PROSITE-ProRule" id="PRU10007"/>
    </source>
</evidence>